<evidence type="ECO:0000256" key="3">
    <source>
        <dbReference type="ARBA" id="ARBA00022490"/>
    </source>
</evidence>
<accession>K8EKZ8</accession>
<dbReference type="CDD" id="cd06223">
    <property type="entry name" value="PRTases_typeI"/>
    <property type="match status" value="1"/>
</dbReference>
<keyword evidence="8" id="KW-0418">Kinase</keyword>
<gene>
    <name evidence="13" type="ordered locus">Bathy11g03560</name>
</gene>
<dbReference type="InterPro" id="IPR037515">
    <property type="entry name" value="Rib-P_diPkinase_bac"/>
</dbReference>
<evidence type="ECO:0000256" key="9">
    <source>
        <dbReference type="ARBA" id="ARBA00022840"/>
    </source>
</evidence>
<dbReference type="GO" id="GO:0000287">
    <property type="term" value="F:magnesium ion binding"/>
    <property type="evidence" value="ECO:0007669"/>
    <property type="project" value="InterPro"/>
</dbReference>
<evidence type="ECO:0000256" key="4">
    <source>
        <dbReference type="ARBA" id="ARBA00022679"/>
    </source>
</evidence>
<dbReference type="NCBIfam" id="NF002758">
    <property type="entry name" value="PRK02812.1"/>
    <property type="match status" value="1"/>
</dbReference>
<dbReference type="GO" id="GO:0005524">
    <property type="term" value="F:ATP binding"/>
    <property type="evidence" value="ECO:0007669"/>
    <property type="project" value="UniProtKB-KW"/>
</dbReference>
<name>K8EKZ8_9CHLO</name>
<evidence type="ECO:0000256" key="6">
    <source>
        <dbReference type="ARBA" id="ARBA00022727"/>
    </source>
</evidence>
<dbReference type="RefSeq" id="XP_007510376.1">
    <property type="nucleotide sequence ID" value="XM_007510314.1"/>
</dbReference>
<protein>
    <recommendedName>
        <fullName evidence="2">ribose-phosphate diphosphokinase</fullName>
        <ecNumber evidence="2">2.7.6.1</ecNumber>
    </recommendedName>
</protein>
<dbReference type="PANTHER" id="PTHR10210:SF41">
    <property type="entry name" value="RIBOSE-PHOSPHATE PYROPHOSPHOKINASE 1, CHLOROPLASTIC"/>
    <property type="match status" value="1"/>
</dbReference>
<comment type="catalytic activity">
    <reaction evidence="11">
        <text>D-ribose 5-phosphate + ATP = 5-phospho-alpha-D-ribose 1-diphosphate + AMP + H(+)</text>
        <dbReference type="Rhea" id="RHEA:15609"/>
        <dbReference type="ChEBI" id="CHEBI:15378"/>
        <dbReference type="ChEBI" id="CHEBI:30616"/>
        <dbReference type="ChEBI" id="CHEBI:58017"/>
        <dbReference type="ChEBI" id="CHEBI:78346"/>
        <dbReference type="ChEBI" id="CHEBI:456215"/>
        <dbReference type="EC" id="2.7.6.1"/>
    </reaction>
</comment>
<dbReference type="HAMAP" id="MF_00583_B">
    <property type="entry name" value="RibP_PPkinase_B"/>
    <property type="match status" value="1"/>
</dbReference>
<evidence type="ECO:0000313" key="13">
    <source>
        <dbReference type="EMBL" id="CCO18721.1"/>
    </source>
</evidence>
<evidence type="ECO:0000313" key="14">
    <source>
        <dbReference type="Proteomes" id="UP000198341"/>
    </source>
</evidence>
<evidence type="ECO:0000259" key="12">
    <source>
        <dbReference type="Pfam" id="PF13793"/>
    </source>
</evidence>
<organism evidence="13 14">
    <name type="scientific">Bathycoccus prasinos</name>
    <dbReference type="NCBI Taxonomy" id="41875"/>
    <lineage>
        <taxon>Eukaryota</taxon>
        <taxon>Viridiplantae</taxon>
        <taxon>Chlorophyta</taxon>
        <taxon>Mamiellophyceae</taxon>
        <taxon>Mamiellales</taxon>
        <taxon>Bathycoccaceae</taxon>
        <taxon>Bathycoccus</taxon>
    </lineage>
</organism>
<dbReference type="GeneID" id="19013035"/>
<dbReference type="GO" id="GO:0005737">
    <property type="term" value="C:cytoplasm"/>
    <property type="evidence" value="ECO:0007669"/>
    <property type="project" value="TreeGrafter"/>
</dbReference>
<dbReference type="GO" id="GO:0006015">
    <property type="term" value="P:5-phosphoribose 1-diphosphate biosynthetic process"/>
    <property type="evidence" value="ECO:0007669"/>
    <property type="project" value="TreeGrafter"/>
</dbReference>
<evidence type="ECO:0000256" key="11">
    <source>
        <dbReference type="ARBA" id="ARBA00049535"/>
    </source>
</evidence>
<dbReference type="SUPFAM" id="SSF53271">
    <property type="entry name" value="PRTase-like"/>
    <property type="match status" value="1"/>
</dbReference>
<dbReference type="Gene3D" id="3.40.50.2020">
    <property type="match status" value="2"/>
</dbReference>
<dbReference type="EC" id="2.7.6.1" evidence="2"/>
<dbReference type="Pfam" id="PF13793">
    <property type="entry name" value="Pribosyltran_N"/>
    <property type="match status" value="1"/>
</dbReference>
<dbReference type="GO" id="GO:0016301">
    <property type="term" value="F:kinase activity"/>
    <property type="evidence" value="ECO:0007669"/>
    <property type="project" value="UniProtKB-KW"/>
</dbReference>
<proteinExistence type="inferred from homology"/>
<dbReference type="PANTHER" id="PTHR10210">
    <property type="entry name" value="RIBOSE-PHOSPHATE DIPHOSPHOKINASE FAMILY MEMBER"/>
    <property type="match status" value="1"/>
</dbReference>
<keyword evidence="3" id="KW-0963">Cytoplasm</keyword>
<dbReference type="NCBIfam" id="NF002320">
    <property type="entry name" value="PRK01259.1"/>
    <property type="match status" value="1"/>
</dbReference>
<dbReference type="InterPro" id="IPR029099">
    <property type="entry name" value="Pribosyltran_N"/>
</dbReference>
<keyword evidence="14" id="KW-1185">Reference proteome</keyword>
<keyword evidence="7" id="KW-0547">Nucleotide-binding</keyword>
<keyword evidence="9" id="KW-0067">ATP-binding</keyword>
<keyword evidence="4" id="KW-0808">Transferase</keyword>
<keyword evidence="5" id="KW-0479">Metal-binding</keyword>
<dbReference type="SMART" id="SM01400">
    <property type="entry name" value="Pribosyltran_N"/>
    <property type="match status" value="1"/>
</dbReference>
<dbReference type="OrthoDB" id="413572at2759"/>
<sequence>MTSSSTLMTSSSSSFDNVFKKKASSSFRLNTLKTTAKTMRNNKVQQKNITIKAEAISEDSSSTNSSDIFADLVENSSFGSSHNNNGFVERGEHIISSFNQNSPVISNTKNALKVFSGSAHPELSTEIANYLGMDLGKLTIKKFADGEIYVQINESIRGSDVFLVQPTCPPTNDNIMELLVMIDACRRASCRSITAVIPYFGYARADRRTAGRESIAAKLVANLLTQAGATRAVLMDIHSLQTIGYYDIPVDHIYGETVILDYLTSKDFHPDEVVVVSPDVGGVPRARAFAKKLADAPLAIIDKRRTGHNKAQVMNLIGDVEGKVCVMLDDMIDTGGTLLAGAELCRTLGAREVYACATHAVFSPPAVERLGSGAFTEVIVTNSIPHTPERDFAQLTVLSVGNLLGETIWRVHNDTPVSFNKL</sequence>
<dbReference type="KEGG" id="bpg:Bathy11g03560"/>
<dbReference type="Pfam" id="PF14572">
    <property type="entry name" value="Pribosyl_synth"/>
    <property type="match status" value="1"/>
</dbReference>
<dbReference type="EMBL" id="FO082268">
    <property type="protein sequence ID" value="CCO18721.1"/>
    <property type="molecule type" value="Genomic_DNA"/>
</dbReference>
<evidence type="ECO:0000256" key="5">
    <source>
        <dbReference type="ARBA" id="ARBA00022723"/>
    </source>
</evidence>
<keyword evidence="10" id="KW-0460">Magnesium</keyword>
<dbReference type="Proteomes" id="UP000198341">
    <property type="component" value="Chromosome 11"/>
</dbReference>
<evidence type="ECO:0000256" key="1">
    <source>
        <dbReference type="ARBA" id="ARBA00006478"/>
    </source>
</evidence>
<dbReference type="InterPro" id="IPR005946">
    <property type="entry name" value="Rib-P_diPkinase"/>
</dbReference>
<dbReference type="eggNOG" id="KOG1448">
    <property type="taxonomic scope" value="Eukaryota"/>
</dbReference>
<dbReference type="FunFam" id="3.40.50.2020:FF:000007">
    <property type="entry name" value="Ribose-phosphate pyrophosphokinase"/>
    <property type="match status" value="1"/>
</dbReference>
<dbReference type="FunFam" id="3.40.50.2020:FF:000002">
    <property type="entry name" value="Ribose-phosphate pyrophosphokinase"/>
    <property type="match status" value="1"/>
</dbReference>
<evidence type="ECO:0000256" key="10">
    <source>
        <dbReference type="ARBA" id="ARBA00022842"/>
    </source>
</evidence>
<dbReference type="NCBIfam" id="TIGR01251">
    <property type="entry name" value="ribP_PPkin"/>
    <property type="match status" value="1"/>
</dbReference>
<dbReference type="AlphaFoldDB" id="K8EKZ8"/>
<dbReference type="GO" id="GO:0002189">
    <property type="term" value="C:ribose phosphate diphosphokinase complex"/>
    <property type="evidence" value="ECO:0007669"/>
    <property type="project" value="TreeGrafter"/>
</dbReference>
<evidence type="ECO:0000256" key="7">
    <source>
        <dbReference type="ARBA" id="ARBA00022741"/>
    </source>
</evidence>
<dbReference type="GO" id="GO:0006164">
    <property type="term" value="P:purine nucleotide biosynthetic process"/>
    <property type="evidence" value="ECO:0007669"/>
    <property type="project" value="TreeGrafter"/>
</dbReference>
<dbReference type="GO" id="GO:0004749">
    <property type="term" value="F:ribose phosphate diphosphokinase activity"/>
    <property type="evidence" value="ECO:0007669"/>
    <property type="project" value="UniProtKB-EC"/>
</dbReference>
<feature type="domain" description="Ribose-phosphate pyrophosphokinase N-terminal" evidence="12">
    <location>
        <begin position="112"/>
        <end position="228"/>
    </location>
</feature>
<evidence type="ECO:0000256" key="8">
    <source>
        <dbReference type="ARBA" id="ARBA00022777"/>
    </source>
</evidence>
<comment type="similarity">
    <text evidence="1">Belongs to the ribose-phosphate pyrophosphokinase family.</text>
</comment>
<reference evidence="13 14" key="1">
    <citation type="submission" date="2011-10" db="EMBL/GenBank/DDBJ databases">
        <authorList>
            <person name="Genoscope - CEA"/>
        </authorList>
    </citation>
    <scope>NUCLEOTIDE SEQUENCE [LARGE SCALE GENOMIC DNA]</scope>
    <source>
        <strain evidence="13 14">RCC 1105</strain>
    </source>
</reference>
<dbReference type="InterPro" id="IPR000836">
    <property type="entry name" value="PRTase_dom"/>
</dbReference>
<dbReference type="STRING" id="41875.K8EKZ8"/>
<evidence type="ECO:0000256" key="2">
    <source>
        <dbReference type="ARBA" id="ARBA00013247"/>
    </source>
</evidence>
<dbReference type="InterPro" id="IPR029057">
    <property type="entry name" value="PRTase-like"/>
</dbReference>
<keyword evidence="6" id="KW-0545">Nucleotide biosynthesis</keyword>